<dbReference type="Proteomes" id="UP000826661">
    <property type="component" value="Chromosome IV"/>
</dbReference>
<dbReference type="Pfam" id="PF00069">
    <property type="entry name" value="Pkinase"/>
    <property type="match status" value="1"/>
</dbReference>
<name>A0A8G0LIM1_9HYPO</name>
<gene>
    <name evidence="2" type="ORF">H0G86_007442</name>
</gene>
<dbReference type="GO" id="GO:0004672">
    <property type="term" value="F:protein kinase activity"/>
    <property type="evidence" value="ECO:0007669"/>
    <property type="project" value="InterPro"/>
</dbReference>
<accession>A0A8G0LIM1</accession>
<protein>
    <submittedName>
        <fullName evidence="2">Protein kinase domain-containing protein</fullName>
    </submittedName>
</protein>
<dbReference type="AlphaFoldDB" id="A0A8G0LIM1"/>
<keyword evidence="2" id="KW-0808">Transferase</keyword>
<dbReference type="InterPro" id="IPR011009">
    <property type="entry name" value="Kinase-like_dom_sf"/>
</dbReference>
<feature type="domain" description="Protein kinase" evidence="1">
    <location>
        <begin position="80"/>
        <end position="315"/>
    </location>
</feature>
<evidence type="ECO:0000313" key="3">
    <source>
        <dbReference type="Proteomes" id="UP000826661"/>
    </source>
</evidence>
<keyword evidence="2" id="KW-0418">Kinase</keyword>
<reference evidence="2 3" key="1">
    <citation type="journal article" date="2021" name="BMC Genomics">
        <title>Telomere-to-telomere genome assembly of asparaginase-producing Trichoderma simmonsii.</title>
        <authorList>
            <person name="Chung D."/>
            <person name="Kwon Y.M."/>
            <person name="Yang Y."/>
        </authorList>
    </citation>
    <scope>NUCLEOTIDE SEQUENCE [LARGE SCALE GENOMIC DNA]</scope>
    <source>
        <strain evidence="2 3">GH-Sj1</strain>
    </source>
</reference>
<proteinExistence type="predicted"/>
<dbReference type="EMBL" id="CP075867">
    <property type="protein sequence ID" value="QYT00356.1"/>
    <property type="molecule type" value="Genomic_DNA"/>
</dbReference>
<keyword evidence="3" id="KW-1185">Reference proteome</keyword>
<dbReference type="GO" id="GO:0005524">
    <property type="term" value="F:ATP binding"/>
    <property type="evidence" value="ECO:0007669"/>
    <property type="project" value="InterPro"/>
</dbReference>
<evidence type="ECO:0000259" key="1">
    <source>
        <dbReference type="PROSITE" id="PS50011"/>
    </source>
</evidence>
<evidence type="ECO:0000313" key="2">
    <source>
        <dbReference type="EMBL" id="QYT00356.1"/>
    </source>
</evidence>
<dbReference type="PROSITE" id="PS50011">
    <property type="entry name" value="PROTEIN_KINASE_DOM"/>
    <property type="match status" value="1"/>
</dbReference>
<dbReference type="InterPro" id="IPR000719">
    <property type="entry name" value="Prot_kinase_dom"/>
</dbReference>
<dbReference type="Gene3D" id="1.10.510.10">
    <property type="entry name" value="Transferase(Phosphotransferase) domain 1"/>
    <property type="match status" value="1"/>
</dbReference>
<dbReference type="SUPFAM" id="SSF56112">
    <property type="entry name" value="Protein kinase-like (PK-like)"/>
    <property type="match status" value="1"/>
</dbReference>
<sequence>MMCHQHRFILRPSVEQFAASPELREKYLFFLNVAENIELDGYTVDDFYDWVAEPMLPIFRELPPRDNIGSTLDEFLFPETEVYEVLADGDKMVAIQQEESEDISQVFGVSFPEDTDFTPWPTFKPSEIKTSNEQIGPVPSHVPRKVFLKDGTAAYLKLTDPGDKSILLHEISTYRKIHNARLDKTLRISHLIGLVQSIDDKEVMIYGLLLTYIDCENMTLRCAVQKETPEHLRTRWASQVSDTLAQLHDARIVWGDAKPNNVLVNYHDDAWIIDFGGGYTEGWVERGLAGTKEGDLQALGRITEFIHTAEEPTSI</sequence>
<organism evidence="2 3">
    <name type="scientific">Trichoderma simmonsii</name>
    <dbReference type="NCBI Taxonomy" id="1491479"/>
    <lineage>
        <taxon>Eukaryota</taxon>
        <taxon>Fungi</taxon>
        <taxon>Dikarya</taxon>
        <taxon>Ascomycota</taxon>
        <taxon>Pezizomycotina</taxon>
        <taxon>Sordariomycetes</taxon>
        <taxon>Hypocreomycetidae</taxon>
        <taxon>Hypocreales</taxon>
        <taxon>Hypocreaceae</taxon>
        <taxon>Trichoderma</taxon>
    </lineage>
</organism>